<dbReference type="Gene3D" id="3.40.50.300">
    <property type="entry name" value="P-loop containing nucleotide triphosphate hydrolases"/>
    <property type="match status" value="1"/>
</dbReference>
<gene>
    <name evidence="1" type="ORF">HNR12_003279</name>
</gene>
<comment type="caution">
    <text evidence="1">The sequence shown here is derived from an EMBL/GenBank/DDBJ whole genome shotgun (WGS) entry which is preliminary data.</text>
</comment>
<dbReference type="EMBL" id="JACCFO010000001">
    <property type="protein sequence ID" value="NYI97002.1"/>
    <property type="molecule type" value="Genomic_DNA"/>
</dbReference>
<keyword evidence="2" id="KW-1185">Reference proteome</keyword>
<protein>
    <submittedName>
        <fullName evidence="1">Pantothenate kinase</fullName>
    </submittedName>
</protein>
<dbReference type="NCBIfam" id="NF006743">
    <property type="entry name" value="PRK09270.1-2"/>
    <property type="match status" value="1"/>
</dbReference>
<keyword evidence="1" id="KW-0418">Kinase</keyword>
<dbReference type="AlphaFoldDB" id="A0A853BRM4"/>
<evidence type="ECO:0000313" key="1">
    <source>
        <dbReference type="EMBL" id="NYI97002.1"/>
    </source>
</evidence>
<organism evidence="1 2">
    <name type="scientific">Streptomonospora nanhaiensis</name>
    <dbReference type="NCBI Taxonomy" id="1323731"/>
    <lineage>
        <taxon>Bacteria</taxon>
        <taxon>Bacillati</taxon>
        <taxon>Actinomycetota</taxon>
        <taxon>Actinomycetes</taxon>
        <taxon>Streptosporangiales</taxon>
        <taxon>Nocardiopsidaceae</taxon>
        <taxon>Streptomonospora</taxon>
    </lineage>
</organism>
<keyword evidence="1" id="KW-0808">Transferase</keyword>
<dbReference type="InterPro" id="IPR027417">
    <property type="entry name" value="P-loop_NTPase"/>
</dbReference>
<sequence>MLEEAMLEDLAAAARRMAARAAPRAFLGLAGAPGAGKSALARHLVAEVRAARGEDAAAYLPMDGFHLSNAQLDRLGRRDRKGAPDTFDVWGYLALLRRLRAAEDAPVYVPDFDRTLDEPVAARQVVAPGARLVVTEGNYLADDAPLWREVRGLLTEVWYVEAPDRVREERLVARQLAGGRDPAAARAWVEGSDRANGELVKASRANCDRIVRVAHDDRLG</sequence>
<proteinExistence type="predicted"/>
<dbReference type="GO" id="GO:0016301">
    <property type="term" value="F:kinase activity"/>
    <property type="evidence" value="ECO:0007669"/>
    <property type="project" value="UniProtKB-KW"/>
</dbReference>
<evidence type="ECO:0000313" key="2">
    <source>
        <dbReference type="Proteomes" id="UP000575985"/>
    </source>
</evidence>
<reference evidence="1 2" key="1">
    <citation type="submission" date="2020-07" db="EMBL/GenBank/DDBJ databases">
        <title>Sequencing the genomes of 1000 actinobacteria strains.</title>
        <authorList>
            <person name="Klenk H.-P."/>
        </authorList>
    </citation>
    <scope>NUCLEOTIDE SEQUENCE [LARGE SCALE GENOMIC DNA]</scope>
    <source>
        <strain evidence="1 2">DSM 45927</strain>
    </source>
</reference>
<dbReference type="Proteomes" id="UP000575985">
    <property type="component" value="Unassembled WGS sequence"/>
</dbReference>
<dbReference type="SUPFAM" id="SSF52540">
    <property type="entry name" value="P-loop containing nucleoside triphosphate hydrolases"/>
    <property type="match status" value="1"/>
</dbReference>
<name>A0A853BRM4_9ACTN</name>
<dbReference type="PANTHER" id="PTHR10285">
    <property type="entry name" value="URIDINE KINASE"/>
    <property type="match status" value="1"/>
</dbReference>
<accession>A0A853BRM4</accession>